<reference evidence="1 2" key="2">
    <citation type="submission" date="2018-11" db="EMBL/GenBank/DDBJ databases">
        <authorList>
            <consortium name="Pathogen Informatics"/>
        </authorList>
    </citation>
    <scope>NUCLEOTIDE SEQUENCE [LARGE SCALE GENOMIC DNA]</scope>
    <source>
        <strain evidence="1 2">MHpl1</strain>
    </source>
</reference>
<protein>
    <submittedName>
        <fullName evidence="3">BLM10_mid domain-containing protein</fullName>
    </submittedName>
</protein>
<organism evidence="3">
    <name type="scientific">Haemonchus placei</name>
    <name type="common">Barber's pole worm</name>
    <dbReference type="NCBI Taxonomy" id="6290"/>
    <lineage>
        <taxon>Eukaryota</taxon>
        <taxon>Metazoa</taxon>
        <taxon>Ecdysozoa</taxon>
        <taxon>Nematoda</taxon>
        <taxon>Chromadorea</taxon>
        <taxon>Rhabditida</taxon>
        <taxon>Rhabditina</taxon>
        <taxon>Rhabditomorpha</taxon>
        <taxon>Strongyloidea</taxon>
        <taxon>Trichostrongylidae</taxon>
        <taxon>Haemonchus</taxon>
    </lineage>
</organism>
<dbReference type="WBParaSite" id="HPLM_0000225801-mRNA-1">
    <property type="protein sequence ID" value="HPLM_0000225801-mRNA-1"/>
    <property type="gene ID" value="HPLM_0000225801"/>
</dbReference>
<accession>A0A0N4VY87</accession>
<reference evidence="3" key="1">
    <citation type="submission" date="2017-02" db="UniProtKB">
        <authorList>
            <consortium name="WormBaseParasite"/>
        </authorList>
    </citation>
    <scope>IDENTIFICATION</scope>
</reference>
<name>A0A0N4VY87_HAEPC</name>
<dbReference type="Proteomes" id="UP000268014">
    <property type="component" value="Unassembled WGS sequence"/>
</dbReference>
<proteinExistence type="predicted"/>
<keyword evidence="2" id="KW-1185">Reference proteome</keyword>
<gene>
    <name evidence="1" type="ORF">HPLM_LOCUS2255</name>
</gene>
<dbReference type="AlphaFoldDB" id="A0A0N4VY87"/>
<evidence type="ECO:0000313" key="1">
    <source>
        <dbReference type="EMBL" id="VDO13773.1"/>
    </source>
</evidence>
<sequence>MGGHLPELWTPLLWFTKQHHSYDALFTETISTLFYGVGNLKDSVRHFIAIMVGFLLHSKNSVATLQNANQKKFELVITVLNVSCCCAFLRELGIQLTVTPSVPIREVSRMFC</sequence>
<evidence type="ECO:0000313" key="3">
    <source>
        <dbReference type="WBParaSite" id="HPLM_0000225801-mRNA-1"/>
    </source>
</evidence>
<evidence type="ECO:0000313" key="2">
    <source>
        <dbReference type="Proteomes" id="UP000268014"/>
    </source>
</evidence>
<dbReference type="EMBL" id="UZAF01004292">
    <property type="protein sequence ID" value="VDO13773.1"/>
    <property type="molecule type" value="Genomic_DNA"/>
</dbReference>